<evidence type="ECO:0000256" key="1">
    <source>
        <dbReference type="ARBA" id="ARBA00004792"/>
    </source>
</evidence>
<dbReference type="Gene3D" id="2.60.120.330">
    <property type="entry name" value="B-lactam Antibiotic, Isopenicillin N Synthase, Chain"/>
    <property type="match status" value="1"/>
</dbReference>
<gene>
    <name evidence="5" type="ORF">ACFFFR_07500</name>
</gene>
<proteinExistence type="inferred from homology"/>
<dbReference type="Proteomes" id="UP001589862">
    <property type="component" value="Unassembled WGS sequence"/>
</dbReference>
<evidence type="ECO:0000259" key="4">
    <source>
        <dbReference type="PROSITE" id="PS51471"/>
    </source>
</evidence>
<protein>
    <submittedName>
        <fullName evidence="5">Isopenicillin N synthase family dioxygenase</fullName>
    </submittedName>
</protein>
<evidence type="ECO:0000313" key="6">
    <source>
        <dbReference type="Proteomes" id="UP001589862"/>
    </source>
</evidence>
<dbReference type="InterPro" id="IPR026992">
    <property type="entry name" value="DIOX_N"/>
</dbReference>
<dbReference type="PRINTS" id="PR00682">
    <property type="entry name" value="IPNSYNTHASE"/>
</dbReference>
<dbReference type="GO" id="GO:0051213">
    <property type="term" value="F:dioxygenase activity"/>
    <property type="evidence" value="ECO:0007669"/>
    <property type="project" value="UniProtKB-KW"/>
</dbReference>
<evidence type="ECO:0000256" key="2">
    <source>
        <dbReference type="ARBA" id="ARBA00023194"/>
    </source>
</evidence>
<keyword evidence="6" id="KW-1185">Reference proteome</keyword>
<evidence type="ECO:0000313" key="5">
    <source>
        <dbReference type="EMBL" id="MFC0582226.1"/>
    </source>
</evidence>
<keyword evidence="2" id="KW-0045">Antibiotic biosynthesis</keyword>
<organism evidence="5 6">
    <name type="scientific">Micrococcoides hystricis</name>
    <dbReference type="NCBI Taxonomy" id="1572761"/>
    <lineage>
        <taxon>Bacteria</taxon>
        <taxon>Bacillati</taxon>
        <taxon>Actinomycetota</taxon>
        <taxon>Actinomycetes</taxon>
        <taxon>Micrococcales</taxon>
        <taxon>Micrococcaceae</taxon>
        <taxon>Micrococcoides</taxon>
    </lineage>
</organism>
<dbReference type="InterPro" id="IPR027443">
    <property type="entry name" value="IPNS-like_sf"/>
</dbReference>
<dbReference type="Pfam" id="PF03171">
    <property type="entry name" value="2OG-FeII_Oxy"/>
    <property type="match status" value="1"/>
</dbReference>
<evidence type="ECO:0000256" key="3">
    <source>
        <dbReference type="RuleBase" id="RU003682"/>
    </source>
</evidence>
<dbReference type="EMBL" id="JBHLUB010000029">
    <property type="protein sequence ID" value="MFC0582226.1"/>
    <property type="molecule type" value="Genomic_DNA"/>
</dbReference>
<keyword evidence="5" id="KW-0223">Dioxygenase</keyword>
<keyword evidence="3" id="KW-0408">Iron</keyword>
<dbReference type="InterPro" id="IPR005123">
    <property type="entry name" value="Oxoglu/Fe-dep_dioxygenase_dom"/>
</dbReference>
<keyword evidence="3" id="KW-0560">Oxidoreductase</keyword>
<comment type="pathway">
    <text evidence="1">Antibiotic biosynthesis.</text>
</comment>
<dbReference type="Pfam" id="PF14226">
    <property type="entry name" value="DIOX_N"/>
    <property type="match status" value="1"/>
</dbReference>
<feature type="domain" description="Fe2OG dioxygenase" evidence="4">
    <location>
        <begin position="182"/>
        <end position="285"/>
    </location>
</feature>
<keyword evidence="3" id="KW-0479">Metal-binding</keyword>
<dbReference type="PROSITE" id="PS51471">
    <property type="entry name" value="FE2OG_OXY"/>
    <property type="match status" value="1"/>
</dbReference>
<dbReference type="InterPro" id="IPR044861">
    <property type="entry name" value="IPNS-like_FE2OG_OXY"/>
</dbReference>
<comment type="similarity">
    <text evidence="3">Belongs to the iron/ascorbate-dependent oxidoreductase family.</text>
</comment>
<accession>A0ABV6PAT2</accession>
<sequence length="345" mass="37601">MTAQVQSLALDIPVLDLASARDASGSFSPEFLAQLEDAASRVGFFQITGFGARPGQIDELFSQLAEFFARPTDEKLLLDNRLNPHFRGYTRIGAELTKGRPDSREQIDYGPEQVPASADELAQQPSLLLKGPNQWPAGQPQLAETAMAWAELMRQVGDELLAALAVVLGQDEDYFVQHFAGDANWMGKLVHYVGGVKSAGDQGVGEHKDYGFLTLLLQDQIGGLQVLPEGATEWIDVPPTEGALVINLGEMLEVATDGFYQATVHRVIAPDEGVDRYSVPYFHSPRLTAVVDPVPLPPQLAAKARGVTQDPDNPLLANYGENVLKGWLRAHPEVTAKYHSHLVED</sequence>
<name>A0ABV6PAT2_9MICC</name>
<dbReference type="PANTHER" id="PTHR47990">
    <property type="entry name" value="2-OXOGLUTARATE (2OG) AND FE(II)-DEPENDENT OXYGENASE SUPERFAMILY PROTEIN-RELATED"/>
    <property type="match status" value="1"/>
</dbReference>
<dbReference type="InterPro" id="IPR050231">
    <property type="entry name" value="Iron_ascorbate_oxido_reductase"/>
</dbReference>
<dbReference type="SUPFAM" id="SSF51197">
    <property type="entry name" value="Clavaminate synthase-like"/>
    <property type="match status" value="1"/>
</dbReference>
<reference evidence="5 6" key="1">
    <citation type="submission" date="2024-09" db="EMBL/GenBank/DDBJ databases">
        <authorList>
            <person name="Sun Q."/>
            <person name="Mori K."/>
        </authorList>
    </citation>
    <scope>NUCLEOTIDE SEQUENCE [LARGE SCALE GENOMIC DNA]</scope>
    <source>
        <strain evidence="5 6">NCAIM B.02604</strain>
    </source>
</reference>
<dbReference type="RefSeq" id="WP_377459226.1">
    <property type="nucleotide sequence ID" value="NZ_JBHLUB010000029.1"/>
</dbReference>
<comment type="caution">
    <text evidence="5">The sequence shown here is derived from an EMBL/GenBank/DDBJ whole genome shotgun (WGS) entry which is preliminary data.</text>
</comment>